<dbReference type="Gene3D" id="2.40.50.140">
    <property type="entry name" value="Nucleic acid-binding proteins"/>
    <property type="match status" value="1"/>
</dbReference>
<dbReference type="PANTHER" id="PTHR47165:SF4">
    <property type="entry name" value="OS03G0429900 PROTEIN"/>
    <property type="match status" value="1"/>
</dbReference>
<protein>
    <recommendedName>
        <fullName evidence="10">Replication factor A C-terminal domain-containing protein</fullName>
    </recommendedName>
</protein>
<feature type="domain" description="Replication protein A 70 kDa DNA-binding subunit B/D first OB fold" evidence="7">
    <location>
        <begin position="4"/>
        <end position="63"/>
    </location>
</feature>
<evidence type="ECO:0000259" key="8">
    <source>
        <dbReference type="Pfam" id="PF08646"/>
    </source>
</evidence>
<dbReference type="RefSeq" id="XP_016484990.1">
    <property type="nucleotide sequence ID" value="XM_016629504.1"/>
</dbReference>
<comment type="similarity">
    <text evidence="1">Belongs to the replication factor A protein 1 family.</text>
</comment>
<evidence type="ECO:0000256" key="6">
    <source>
        <dbReference type="SAM" id="MobiDB-lite"/>
    </source>
</evidence>
<evidence type="ECO:0000256" key="5">
    <source>
        <dbReference type="ARBA" id="ARBA00023125"/>
    </source>
</evidence>
<dbReference type="GO" id="GO:0000724">
    <property type="term" value="P:double-strand break repair via homologous recombination"/>
    <property type="evidence" value="ECO:0000318"/>
    <property type="project" value="GO_Central"/>
</dbReference>
<dbReference type="PaxDb" id="4097-A0A1S4B7T1"/>
<dbReference type="GO" id="GO:0007004">
    <property type="term" value="P:telomere maintenance via telomerase"/>
    <property type="evidence" value="ECO:0000318"/>
    <property type="project" value="GO_Central"/>
</dbReference>
<keyword evidence="4" id="KW-0862">Zinc</keyword>
<feature type="region of interest" description="Disordered" evidence="6">
    <location>
        <begin position="265"/>
        <end position="307"/>
    </location>
</feature>
<dbReference type="GO" id="GO:0043047">
    <property type="term" value="F:single-stranded telomeric DNA binding"/>
    <property type="evidence" value="ECO:0000318"/>
    <property type="project" value="GO_Central"/>
</dbReference>
<dbReference type="GO" id="GO:0051321">
    <property type="term" value="P:meiotic cell cycle"/>
    <property type="evidence" value="ECO:0000318"/>
    <property type="project" value="GO_Central"/>
</dbReference>
<accession>A0A1S4B7T1</accession>
<keyword evidence="3" id="KW-0863">Zinc-finger</keyword>
<evidence type="ECO:0000256" key="2">
    <source>
        <dbReference type="ARBA" id="ARBA00022723"/>
    </source>
</evidence>
<dbReference type="GO" id="GO:0006289">
    <property type="term" value="P:nucleotide-excision repair"/>
    <property type="evidence" value="ECO:0000318"/>
    <property type="project" value="GO_Central"/>
</dbReference>
<evidence type="ECO:0000256" key="1">
    <source>
        <dbReference type="ARBA" id="ARBA00005690"/>
    </source>
</evidence>
<keyword evidence="2" id="KW-0479">Metal-binding</keyword>
<dbReference type="KEGG" id="nta:107805454"/>
<dbReference type="InterPro" id="IPR013955">
    <property type="entry name" value="Rep_factor-A_C"/>
</dbReference>
<sequence>MAPNYNYISEIAMSKMSWNLKVRVVRLWHIPDREKPKNSNSIVLIIQDEKGDRIHATIGRAVMRSGREVNLERFSQTTSQRSYSVSEELAAGKVEEGKIWIVATVVNLELERRWSYVVCKKCLKKVDKIGNKFYCKKCERVDHFALKRYRLQVRVIDVTGSISLLLWDREATKLTGKSADTLKEGVVETSSAAYECSHPLEIDAILDRKFMFKLTVKPSNIEENDEVYIVVKVSDDEDLIQKYSPSSEAEAYAFTDSVADNEMISPALTPSKRTRDNAGPTTVEVDDDAGQLSSNRVKRVIKKEKNP</sequence>
<name>A0A1S4B7T1_TOBAC</name>
<dbReference type="GO" id="GO:0005662">
    <property type="term" value="C:DNA replication factor A complex"/>
    <property type="evidence" value="ECO:0000318"/>
    <property type="project" value="GO_Central"/>
</dbReference>
<dbReference type="Pfam" id="PF08646">
    <property type="entry name" value="Rep_fac-A_C"/>
    <property type="match status" value="1"/>
</dbReference>
<dbReference type="InterPro" id="IPR047192">
    <property type="entry name" value="Euk_RPA1_DBD_C"/>
</dbReference>
<proteinExistence type="inferred from homology"/>
<dbReference type="GO" id="GO:0006260">
    <property type="term" value="P:DNA replication"/>
    <property type="evidence" value="ECO:0000318"/>
    <property type="project" value="GO_Central"/>
</dbReference>
<gene>
    <name evidence="9" type="primary">LOC107805454</name>
</gene>
<dbReference type="OMA" id="YISEIAM"/>
<organism evidence="9">
    <name type="scientific">Nicotiana tabacum</name>
    <name type="common">Common tobacco</name>
    <dbReference type="NCBI Taxonomy" id="4097"/>
    <lineage>
        <taxon>Eukaryota</taxon>
        <taxon>Viridiplantae</taxon>
        <taxon>Streptophyta</taxon>
        <taxon>Embryophyta</taxon>
        <taxon>Tracheophyta</taxon>
        <taxon>Spermatophyta</taxon>
        <taxon>Magnoliopsida</taxon>
        <taxon>eudicotyledons</taxon>
        <taxon>Gunneridae</taxon>
        <taxon>Pentapetalae</taxon>
        <taxon>asterids</taxon>
        <taxon>lamiids</taxon>
        <taxon>Solanales</taxon>
        <taxon>Solanaceae</taxon>
        <taxon>Nicotianoideae</taxon>
        <taxon>Nicotianeae</taxon>
        <taxon>Nicotiana</taxon>
    </lineage>
</organism>
<dbReference type="InterPro" id="IPR012340">
    <property type="entry name" value="NA-bd_OB-fold"/>
</dbReference>
<dbReference type="GO" id="GO:0003684">
    <property type="term" value="F:damaged DNA binding"/>
    <property type="evidence" value="ECO:0000318"/>
    <property type="project" value="GO_Central"/>
</dbReference>
<dbReference type="Pfam" id="PF02721">
    <property type="entry name" value="DUF223"/>
    <property type="match status" value="1"/>
</dbReference>
<dbReference type="GO" id="GO:0008270">
    <property type="term" value="F:zinc ion binding"/>
    <property type="evidence" value="ECO:0007669"/>
    <property type="project" value="UniProtKB-KW"/>
</dbReference>
<evidence type="ECO:0000256" key="3">
    <source>
        <dbReference type="ARBA" id="ARBA00022771"/>
    </source>
</evidence>
<feature type="domain" description="Replication factor A C-terminal" evidence="8">
    <location>
        <begin position="101"/>
        <end position="229"/>
    </location>
</feature>
<dbReference type="InterPro" id="IPR003871">
    <property type="entry name" value="RFA1B/D_OB_1st"/>
</dbReference>
<evidence type="ECO:0000259" key="7">
    <source>
        <dbReference type="Pfam" id="PF02721"/>
    </source>
</evidence>
<feature type="compositionally biased region" description="Basic residues" evidence="6">
    <location>
        <begin position="296"/>
        <end position="307"/>
    </location>
</feature>
<evidence type="ECO:0000313" key="9">
    <source>
        <dbReference type="RefSeq" id="XP_016484990.1"/>
    </source>
</evidence>
<dbReference type="CDD" id="cd04476">
    <property type="entry name" value="RPA1_DBD_C"/>
    <property type="match status" value="1"/>
</dbReference>
<evidence type="ECO:0008006" key="10">
    <source>
        <dbReference type="Google" id="ProtNLM"/>
    </source>
</evidence>
<reference evidence="9" key="1">
    <citation type="submission" date="2025-08" db="UniProtKB">
        <authorList>
            <consortium name="RefSeq"/>
        </authorList>
    </citation>
    <scope>IDENTIFICATION</scope>
</reference>
<dbReference type="AlphaFoldDB" id="A0A1S4B7T1"/>
<dbReference type="OrthoDB" id="1294391at2759"/>
<evidence type="ECO:0000256" key="4">
    <source>
        <dbReference type="ARBA" id="ARBA00022833"/>
    </source>
</evidence>
<dbReference type="SUPFAM" id="SSF50249">
    <property type="entry name" value="Nucleic acid-binding proteins"/>
    <property type="match status" value="1"/>
</dbReference>
<keyword evidence="5" id="KW-0238">DNA-binding</keyword>
<dbReference type="PANTHER" id="PTHR47165">
    <property type="entry name" value="OS03G0429900 PROTEIN"/>
    <property type="match status" value="1"/>
</dbReference>